<dbReference type="GeneID" id="82852647"/>
<protein>
    <submittedName>
        <fullName evidence="2">Uncharacterized protein</fullName>
    </submittedName>
</protein>
<dbReference type="Proteomes" id="UP000288675">
    <property type="component" value="Chromosome"/>
</dbReference>
<accession>A0AAJ4D1X2</accession>
<feature type="transmembrane region" description="Helical" evidence="1">
    <location>
        <begin position="46"/>
        <end position="68"/>
    </location>
</feature>
<proteinExistence type="predicted"/>
<keyword evidence="1" id="KW-0812">Transmembrane</keyword>
<feature type="transmembrane region" description="Helical" evidence="1">
    <location>
        <begin position="21"/>
        <end position="40"/>
    </location>
</feature>
<name>A0AAJ4D1X2_9BACI</name>
<dbReference type="EMBL" id="CP035232">
    <property type="protein sequence ID" value="QAT64875.1"/>
    <property type="molecule type" value="Genomic_DNA"/>
</dbReference>
<sequence>MSKISEKLLKCWLAIPRQVRAFGLALFTVCFFGFMMILGIKKLIQFNTLNATDMIFCLIVSVFILWILNSSNKGENK</sequence>
<organism evidence="2 3">
    <name type="scientific">Bacillus glycinifermentans</name>
    <dbReference type="NCBI Taxonomy" id="1664069"/>
    <lineage>
        <taxon>Bacteria</taxon>
        <taxon>Bacillati</taxon>
        <taxon>Bacillota</taxon>
        <taxon>Bacilli</taxon>
        <taxon>Bacillales</taxon>
        <taxon>Bacillaceae</taxon>
        <taxon>Bacillus</taxon>
    </lineage>
</organism>
<keyword evidence="1" id="KW-1133">Transmembrane helix</keyword>
<keyword evidence="1" id="KW-0472">Membrane</keyword>
<evidence type="ECO:0000313" key="2">
    <source>
        <dbReference type="EMBL" id="QAT64875.1"/>
    </source>
</evidence>
<reference evidence="2 3" key="1">
    <citation type="submission" date="2019-01" db="EMBL/GenBank/DDBJ databases">
        <title>Genome sequence of Bacillus glycinifermentans SRCM103574.</title>
        <authorList>
            <person name="Kong H.-J."/>
            <person name="Jeong S.-Y."/>
            <person name="Jeong D.-Y."/>
        </authorList>
    </citation>
    <scope>NUCLEOTIDE SEQUENCE [LARGE SCALE GENOMIC DNA]</scope>
    <source>
        <strain evidence="2 3">SRCM103574</strain>
    </source>
</reference>
<evidence type="ECO:0000256" key="1">
    <source>
        <dbReference type="SAM" id="Phobius"/>
    </source>
</evidence>
<evidence type="ECO:0000313" key="3">
    <source>
        <dbReference type="Proteomes" id="UP000288675"/>
    </source>
</evidence>
<dbReference type="RefSeq" id="WP_046132308.1">
    <property type="nucleotide sequence ID" value="NZ_CP035232.1"/>
</dbReference>
<gene>
    <name evidence="2" type="ORF">EQZ20_08135</name>
</gene>
<dbReference type="KEGG" id="bgy:BGLY_1569"/>
<dbReference type="AlphaFoldDB" id="A0AAJ4D1X2"/>